<feature type="transmembrane region" description="Helical" evidence="1">
    <location>
        <begin position="86"/>
        <end position="103"/>
    </location>
</feature>
<keyword evidence="1" id="KW-0472">Membrane</keyword>
<dbReference type="EMBL" id="QTJU01000001">
    <property type="protein sequence ID" value="RFM30268.1"/>
    <property type="molecule type" value="Genomic_DNA"/>
</dbReference>
<reference evidence="2 3" key="1">
    <citation type="submission" date="2018-08" db="EMBL/GenBank/DDBJ databases">
        <title>Chitinophagaceae sp. K23C18032701, a novel bacterium isolated from forest soil.</title>
        <authorList>
            <person name="Wang C."/>
        </authorList>
    </citation>
    <scope>NUCLEOTIDE SEQUENCE [LARGE SCALE GENOMIC DNA]</scope>
    <source>
        <strain evidence="2 3">K23C18032701</strain>
    </source>
</reference>
<dbReference type="OrthoDB" id="667297at2"/>
<dbReference type="AlphaFoldDB" id="A0A3E1NR61"/>
<keyword evidence="1" id="KW-0812">Transmembrane</keyword>
<protein>
    <submittedName>
        <fullName evidence="2">Uncharacterized protein</fullName>
    </submittedName>
</protein>
<evidence type="ECO:0000313" key="2">
    <source>
        <dbReference type="EMBL" id="RFM30268.1"/>
    </source>
</evidence>
<accession>A0A3E1NR61</accession>
<evidence type="ECO:0000256" key="1">
    <source>
        <dbReference type="SAM" id="Phobius"/>
    </source>
</evidence>
<dbReference type="RefSeq" id="WP_116846024.1">
    <property type="nucleotide sequence ID" value="NZ_QTJU01000001.1"/>
</dbReference>
<feature type="transmembrane region" description="Helical" evidence="1">
    <location>
        <begin position="123"/>
        <end position="144"/>
    </location>
</feature>
<name>A0A3E1NR61_9BACT</name>
<comment type="caution">
    <text evidence="2">The sequence shown here is derived from an EMBL/GenBank/DDBJ whole genome shotgun (WGS) entry which is preliminary data.</text>
</comment>
<sequence length="150" mass="16637">MKMPASKTLLAFVTFFLLLSFTIATIAAWAQGSTVDSDAHMHMNGHSDASFWFGLMELPFLFICVVFAFMTASALRGGKFGRGMNLLAWGFLVMAVGHLHMQLDHFYNLNLFRSWFGSIGGALAWFVALVVTWLLSATGFYSMYKAGKGR</sequence>
<organism evidence="2 3">
    <name type="scientific">Deminuibacter soli</name>
    <dbReference type="NCBI Taxonomy" id="2291815"/>
    <lineage>
        <taxon>Bacteria</taxon>
        <taxon>Pseudomonadati</taxon>
        <taxon>Bacteroidota</taxon>
        <taxon>Chitinophagia</taxon>
        <taxon>Chitinophagales</taxon>
        <taxon>Chitinophagaceae</taxon>
        <taxon>Deminuibacter</taxon>
    </lineage>
</organism>
<keyword evidence="3" id="KW-1185">Reference proteome</keyword>
<gene>
    <name evidence="2" type="ORF">DXN05_04680</name>
</gene>
<proteinExistence type="predicted"/>
<feature type="transmembrane region" description="Helical" evidence="1">
    <location>
        <begin position="51"/>
        <end position="74"/>
    </location>
</feature>
<keyword evidence="1" id="KW-1133">Transmembrane helix</keyword>
<dbReference type="Proteomes" id="UP000261284">
    <property type="component" value="Unassembled WGS sequence"/>
</dbReference>
<evidence type="ECO:0000313" key="3">
    <source>
        <dbReference type="Proteomes" id="UP000261284"/>
    </source>
</evidence>